<evidence type="ECO:0000313" key="2">
    <source>
        <dbReference type="Proteomes" id="UP000568751"/>
    </source>
</evidence>
<sequence length="136" mass="15792">MNNQILEITPEYIRQNWIFDTQVNNSSRFAVMKNAQEWQDFWHDMSSTMDAPNWAWAEGDVAVFIFLGKDLPGGTGVRLTTIDYQSEQDSATLFWKLKRDLDAISVTAFQDIWTVFILNSKSNSIFNKINNIVKIY</sequence>
<comment type="caution">
    <text evidence="1">The sequence shown here is derived from an EMBL/GenBank/DDBJ whole genome shotgun (WGS) entry which is preliminary data.</text>
</comment>
<dbReference type="AlphaFoldDB" id="A0A853F2T0"/>
<reference evidence="1 2" key="1">
    <citation type="submission" date="2020-05" db="EMBL/GenBank/DDBJ databases">
        <title>Horizontal transmission and recombination maintain forever young bacterial symbiont genomes.</title>
        <authorList>
            <person name="Russell S.L."/>
            <person name="Pepper-Tunick E."/>
            <person name="Svedberg J."/>
            <person name="Byrne A."/>
            <person name="Ruelas Castillo J."/>
            <person name="Vollmers C."/>
            <person name="Beinart R.A."/>
            <person name="Corbett-Detig R."/>
        </authorList>
    </citation>
    <scope>NUCLEOTIDE SEQUENCE [LARGE SCALE GENOMIC DNA]</scope>
    <source>
        <strain evidence="1">455</strain>
    </source>
</reference>
<evidence type="ECO:0000313" key="1">
    <source>
        <dbReference type="EMBL" id="NYT28293.1"/>
    </source>
</evidence>
<proteinExistence type="predicted"/>
<dbReference type="EMBL" id="JACCHT010000002">
    <property type="protein sequence ID" value="NYT28293.1"/>
    <property type="molecule type" value="Genomic_DNA"/>
</dbReference>
<name>A0A853F2T0_9GAMM</name>
<dbReference type="RefSeq" id="WP_369177368.1">
    <property type="nucleotide sequence ID" value="NZ_OZ156463.1"/>
</dbReference>
<accession>A0A853F2T0</accession>
<gene>
    <name evidence="1" type="ORF">H0A76_10725</name>
</gene>
<dbReference type="Proteomes" id="UP000568751">
    <property type="component" value="Unassembled WGS sequence"/>
</dbReference>
<organism evidence="1 2">
    <name type="scientific">Candidatus Thiodubiliella endoseptemdiera</name>
    <dbReference type="NCBI Taxonomy" id="2738886"/>
    <lineage>
        <taxon>Bacteria</taxon>
        <taxon>Pseudomonadati</taxon>
        <taxon>Pseudomonadota</taxon>
        <taxon>Gammaproteobacteria</taxon>
        <taxon>Candidatus Pseudothioglobaceae</taxon>
        <taxon>Candidatus Thiodubiliella</taxon>
    </lineage>
</organism>
<protein>
    <submittedName>
        <fullName evidence="1">Uncharacterized protein</fullName>
    </submittedName>
</protein>